<comment type="caution">
    <text evidence="2">The sequence shown here is derived from an EMBL/GenBank/DDBJ whole genome shotgun (WGS) entry which is preliminary data.</text>
</comment>
<name>A0A1E3KDB3_9TREE</name>
<reference evidence="2 3" key="1">
    <citation type="submission" date="2016-06" db="EMBL/GenBank/DDBJ databases">
        <title>Evolution of pathogenesis and genome organization in the Tremellales.</title>
        <authorList>
            <person name="Cuomo C."/>
            <person name="Litvintseva A."/>
            <person name="Heitman J."/>
            <person name="Chen Y."/>
            <person name="Sun S."/>
            <person name="Springer D."/>
            <person name="Dromer F."/>
            <person name="Young S."/>
            <person name="Zeng Q."/>
            <person name="Chapman S."/>
            <person name="Gujja S."/>
            <person name="Saif S."/>
            <person name="Birren B."/>
        </authorList>
    </citation>
    <scope>NUCLEOTIDE SEQUENCE [LARGE SCALE GENOMIC DNA]</scope>
    <source>
        <strain evidence="2 3">CBS 6273</strain>
    </source>
</reference>
<feature type="compositionally biased region" description="Basic residues" evidence="1">
    <location>
        <begin position="90"/>
        <end position="99"/>
    </location>
</feature>
<feature type="region of interest" description="Disordered" evidence="1">
    <location>
        <begin position="382"/>
        <end position="441"/>
    </location>
</feature>
<dbReference type="Proteomes" id="UP000095149">
    <property type="component" value="Unassembled WGS sequence"/>
</dbReference>
<evidence type="ECO:0000313" key="3">
    <source>
        <dbReference type="Proteomes" id="UP000095149"/>
    </source>
</evidence>
<evidence type="ECO:0000256" key="1">
    <source>
        <dbReference type="SAM" id="MobiDB-lite"/>
    </source>
</evidence>
<gene>
    <name evidence="2" type="ORF">I350_01690</name>
</gene>
<dbReference type="AlphaFoldDB" id="A0A1E3KDB3"/>
<proteinExistence type="predicted"/>
<dbReference type="EMBL" id="MEKH01000002">
    <property type="protein sequence ID" value="ODO11088.1"/>
    <property type="molecule type" value="Genomic_DNA"/>
</dbReference>
<feature type="region of interest" description="Disordered" evidence="1">
    <location>
        <begin position="82"/>
        <end position="102"/>
    </location>
</feature>
<accession>A0A1E3KDB3</accession>
<protein>
    <submittedName>
        <fullName evidence="2">Uncharacterized protein</fullName>
    </submittedName>
</protein>
<evidence type="ECO:0000313" key="2">
    <source>
        <dbReference type="EMBL" id="ODO11088.1"/>
    </source>
</evidence>
<organism evidence="2 3">
    <name type="scientific">Cryptococcus amylolentus CBS 6273</name>
    <dbReference type="NCBI Taxonomy" id="1296118"/>
    <lineage>
        <taxon>Eukaryota</taxon>
        <taxon>Fungi</taxon>
        <taxon>Dikarya</taxon>
        <taxon>Basidiomycota</taxon>
        <taxon>Agaricomycotina</taxon>
        <taxon>Tremellomycetes</taxon>
        <taxon>Tremellales</taxon>
        <taxon>Cryptococcaceae</taxon>
        <taxon>Cryptococcus</taxon>
    </lineage>
</organism>
<feature type="compositionally biased region" description="Basic and acidic residues" evidence="1">
    <location>
        <begin position="431"/>
        <end position="441"/>
    </location>
</feature>
<sequence length="441" mass="49326">MALAGKLEDLKPGFEVNESGIGFTQDRIKVFVRIPSGGALPVSFHSLGALPDTAILTCGFALEVRTPSIVIIEGLLEEKVSVGTGPKTQPKTKRQKHGAKLGERATLTRPAYEEAKKTLGKQELRARLLKELDERLLEDRDEDMPKGRVPLAGGVNADVPFHRRQRVADDFEHIVQIVAMATYHAYQQEVFAFTMSKHPSDKDRFCFATPGILAFLEEHEEFPVYELFSTVIQRILQGCYVMSRTQWGLAFVIDVALRKVSTAEDQWPDLSRDLAGKGPKERNKVIFNKYLLHDLIARARYDLPPTTDNWKSLAFNPDSLAKSYGLGLVLPTSIDFCFEQIRSWHKFNQAEIQRYREAVEERWIYYRVLSPDQAQLRFVAGRRRGSGRAGETRTNGSVAASVVSRDGSEASVDVGTAVGDVQSTGEEEREVADGVDGRSRQ</sequence>